<gene>
    <name evidence="2" type="ORF">EV702DRAFT_1148728</name>
</gene>
<organism evidence="2 3">
    <name type="scientific">Suillus placidus</name>
    <dbReference type="NCBI Taxonomy" id="48579"/>
    <lineage>
        <taxon>Eukaryota</taxon>
        <taxon>Fungi</taxon>
        <taxon>Dikarya</taxon>
        <taxon>Basidiomycota</taxon>
        <taxon>Agaricomycotina</taxon>
        <taxon>Agaricomycetes</taxon>
        <taxon>Agaricomycetidae</taxon>
        <taxon>Boletales</taxon>
        <taxon>Suillineae</taxon>
        <taxon>Suillaceae</taxon>
        <taxon>Suillus</taxon>
    </lineage>
</organism>
<feature type="transmembrane region" description="Helical" evidence="1">
    <location>
        <begin position="15"/>
        <end position="39"/>
    </location>
</feature>
<evidence type="ECO:0000256" key="1">
    <source>
        <dbReference type="SAM" id="Phobius"/>
    </source>
</evidence>
<name>A0A9P6ZHS0_9AGAM</name>
<keyword evidence="1" id="KW-1133">Transmembrane helix</keyword>
<feature type="transmembrane region" description="Helical" evidence="1">
    <location>
        <begin position="110"/>
        <end position="132"/>
    </location>
</feature>
<accession>A0A9P6ZHS0</accession>
<protein>
    <submittedName>
        <fullName evidence="2">Uncharacterized protein</fullName>
    </submittedName>
</protein>
<proteinExistence type="predicted"/>
<comment type="caution">
    <text evidence="2">The sequence shown here is derived from an EMBL/GenBank/DDBJ whole genome shotgun (WGS) entry which is preliminary data.</text>
</comment>
<dbReference type="EMBL" id="JABBWD010000092">
    <property type="protein sequence ID" value="KAG1766847.1"/>
    <property type="molecule type" value="Genomic_DNA"/>
</dbReference>
<keyword evidence="3" id="KW-1185">Reference proteome</keyword>
<keyword evidence="1" id="KW-0472">Membrane</keyword>
<keyword evidence="1" id="KW-0812">Transmembrane</keyword>
<dbReference type="AlphaFoldDB" id="A0A9P6ZHS0"/>
<evidence type="ECO:0000313" key="3">
    <source>
        <dbReference type="Proteomes" id="UP000714275"/>
    </source>
</evidence>
<dbReference type="OrthoDB" id="2663346at2759"/>
<feature type="transmembrane region" description="Helical" evidence="1">
    <location>
        <begin position="70"/>
        <end position="89"/>
    </location>
</feature>
<feature type="transmembrane region" description="Helical" evidence="1">
    <location>
        <begin position="152"/>
        <end position="170"/>
    </location>
</feature>
<evidence type="ECO:0000313" key="2">
    <source>
        <dbReference type="EMBL" id="KAG1766847.1"/>
    </source>
</evidence>
<reference evidence="2" key="1">
    <citation type="journal article" date="2020" name="New Phytol.">
        <title>Comparative genomics reveals dynamic genome evolution in host specialist ectomycorrhizal fungi.</title>
        <authorList>
            <person name="Lofgren L.A."/>
            <person name="Nguyen N.H."/>
            <person name="Vilgalys R."/>
            <person name="Ruytinx J."/>
            <person name="Liao H.L."/>
            <person name="Branco S."/>
            <person name="Kuo A."/>
            <person name="LaButti K."/>
            <person name="Lipzen A."/>
            <person name="Andreopoulos W."/>
            <person name="Pangilinan J."/>
            <person name="Riley R."/>
            <person name="Hundley H."/>
            <person name="Na H."/>
            <person name="Barry K."/>
            <person name="Grigoriev I.V."/>
            <person name="Stajich J.E."/>
            <person name="Kennedy P.G."/>
        </authorList>
    </citation>
    <scope>NUCLEOTIDE SEQUENCE</scope>
    <source>
        <strain evidence="2">DOB743</strain>
    </source>
</reference>
<sequence>MIARLHAMYQRSRKVLVYICIIFLAASIASGVMTVIFVMHVTVEELVLSGAYVCTIHYEGNALLLGSSRWILVIGWEVFMLCLALWIVVKHFRELRRLSAGGIIEDCFTVLIKSHVGYFASVFALSCFEIGYLSPALSANQYSLETQVYLGFSRVFLLAQMFLLGPRLILSVRKYNAKLVGDTDVGITMTSIAFQELVHVSTSSSV</sequence>
<dbReference type="Proteomes" id="UP000714275">
    <property type="component" value="Unassembled WGS sequence"/>
</dbReference>